<evidence type="ECO:0000256" key="2">
    <source>
        <dbReference type="ARBA" id="ARBA00010486"/>
    </source>
</evidence>
<comment type="caution">
    <text evidence="12">The sequence shown here is derived from an EMBL/GenBank/DDBJ whole genome shotgun (WGS) entry which is preliminary data.</text>
</comment>
<keyword evidence="4 10" id="KW-0812">Transmembrane</keyword>
<protein>
    <recommendedName>
        <fullName evidence="11">Cyclic nucleotide-binding domain-containing protein</fullName>
    </recommendedName>
</protein>
<evidence type="ECO:0000259" key="11">
    <source>
        <dbReference type="PROSITE" id="PS50042"/>
    </source>
</evidence>
<evidence type="ECO:0000256" key="8">
    <source>
        <dbReference type="ARBA" id="ARBA00023286"/>
    </source>
</evidence>
<dbReference type="Gene3D" id="1.10.287.70">
    <property type="match status" value="1"/>
</dbReference>
<dbReference type="InterPro" id="IPR014710">
    <property type="entry name" value="RmlC-like_jellyroll"/>
</dbReference>
<evidence type="ECO:0000256" key="3">
    <source>
        <dbReference type="ARBA" id="ARBA00022448"/>
    </source>
</evidence>
<evidence type="ECO:0000256" key="5">
    <source>
        <dbReference type="ARBA" id="ARBA00022989"/>
    </source>
</evidence>
<dbReference type="Proteomes" id="UP001324115">
    <property type="component" value="Unassembled WGS sequence"/>
</dbReference>
<evidence type="ECO:0000256" key="10">
    <source>
        <dbReference type="SAM" id="Phobius"/>
    </source>
</evidence>
<feature type="transmembrane region" description="Helical" evidence="10">
    <location>
        <begin position="150"/>
        <end position="172"/>
    </location>
</feature>
<comment type="similarity">
    <text evidence="2">Belongs to the cyclic nucleotide-gated cation channel (TC 1.A.1.5) family.</text>
</comment>
<dbReference type="GO" id="GO:0016020">
    <property type="term" value="C:membrane"/>
    <property type="evidence" value="ECO:0007669"/>
    <property type="project" value="UniProtKB-SubCell"/>
</dbReference>
<dbReference type="SUPFAM" id="SSF51206">
    <property type="entry name" value="cAMP-binding domain-like"/>
    <property type="match status" value="1"/>
</dbReference>
<evidence type="ECO:0000256" key="6">
    <source>
        <dbReference type="ARBA" id="ARBA00023065"/>
    </source>
</evidence>
<dbReference type="InterPro" id="IPR018490">
    <property type="entry name" value="cNMP-bd_dom_sf"/>
</dbReference>
<organism evidence="12 13">
    <name type="scientific">Quercus rubra</name>
    <name type="common">Northern red oak</name>
    <name type="synonym">Quercus borealis</name>
    <dbReference type="NCBI Taxonomy" id="3512"/>
    <lineage>
        <taxon>Eukaryota</taxon>
        <taxon>Viridiplantae</taxon>
        <taxon>Streptophyta</taxon>
        <taxon>Embryophyta</taxon>
        <taxon>Tracheophyta</taxon>
        <taxon>Spermatophyta</taxon>
        <taxon>Magnoliopsida</taxon>
        <taxon>eudicotyledons</taxon>
        <taxon>Gunneridae</taxon>
        <taxon>Pentapetalae</taxon>
        <taxon>rosids</taxon>
        <taxon>fabids</taxon>
        <taxon>Fagales</taxon>
        <taxon>Fagaceae</taxon>
        <taxon>Quercus</taxon>
    </lineage>
</organism>
<evidence type="ECO:0000256" key="9">
    <source>
        <dbReference type="ARBA" id="ARBA00023303"/>
    </source>
</evidence>
<keyword evidence="3" id="KW-0813">Transport</keyword>
<dbReference type="PANTHER" id="PTHR45651">
    <property type="entry name" value="CYCLIC NUCLEOTIDE-GATED ION CHANNEL 15-RELATED-RELATED"/>
    <property type="match status" value="1"/>
</dbReference>
<keyword evidence="7 10" id="KW-0472">Membrane</keyword>
<evidence type="ECO:0000313" key="12">
    <source>
        <dbReference type="EMBL" id="KAK4571296.1"/>
    </source>
</evidence>
<dbReference type="GO" id="GO:0005216">
    <property type="term" value="F:monoatomic ion channel activity"/>
    <property type="evidence" value="ECO:0007669"/>
    <property type="project" value="InterPro"/>
</dbReference>
<feature type="transmembrane region" description="Helical" evidence="10">
    <location>
        <begin position="224"/>
        <end position="241"/>
    </location>
</feature>
<feature type="transmembrane region" description="Helical" evidence="10">
    <location>
        <begin position="340"/>
        <end position="361"/>
    </location>
</feature>
<keyword evidence="5 10" id="KW-1133">Transmembrane helix</keyword>
<dbReference type="InterPro" id="IPR005821">
    <property type="entry name" value="Ion_trans_dom"/>
</dbReference>
<proteinExistence type="inferred from homology"/>
<dbReference type="AlphaFoldDB" id="A0AAN7EG66"/>
<dbReference type="PROSITE" id="PS50042">
    <property type="entry name" value="CNMP_BINDING_3"/>
    <property type="match status" value="1"/>
</dbReference>
<sequence>MSRLAHRRDNGHQRSHEIIELGEYSRNGVEAEGQHSIKNGADSWEGRTPPLPRTILDPQGPFLHLWNKILLVSCVIAVSVDPLFFYIPVINDAKKCLMLEKKLRIVVLVLRTVTDVIYIVYIILQFRTAFIDKVVEEGAEITNRYSWKHFIIDILVILPIPQVVLLQISYAEMRSTRYSDSRKWLNALVLFQYGPRVRQIYISWKELTKSKGKFVGWVKAAFNFFLYILSSHVIGAFWYFFSIEREIACWHEACENQSGCGRSSFSCAHSGNYTFLDDLCPINASNPTLFDFGIFLEALQSGVVQSSNLPTKFFFCFWWGLRNLSSFGQNLHTSNRPSEICFAIAITLFGLLLFLCFLENLKNYIQSATESSDEDHKTSEEKRLENLRKSRQRIARGEIQAWAEKYMFPDEKKQEIMNIFDENWKEDIHVNVENLFLILPPELKSYIKHHLCFHMLEKVPVLREKMIEPELKMICDCLKPVSYEECIYIVREVEPLDRAYFITRGTAWTYTTTRTNGEDPSSSQAKWLEKGGFFGEELIEWGLDLGQQASSDIFNLPLSTKIFKSHTKVEAYALMATDLKNIVSQINDAASKLHSALRHDKEN</sequence>
<name>A0AAN7EG66_QUERU</name>
<feature type="transmembrane region" description="Helical" evidence="10">
    <location>
        <begin position="69"/>
        <end position="91"/>
    </location>
</feature>
<dbReference type="EMBL" id="JAXUIC010000009">
    <property type="protein sequence ID" value="KAK4571296.1"/>
    <property type="molecule type" value="Genomic_DNA"/>
</dbReference>
<comment type="subcellular location">
    <subcellularLocation>
        <location evidence="1">Membrane</location>
        <topology evidence="1">Multi-pass membrane protein</topology>
    </subcellularLocation>
</comment>
<feature type="transmembrane region" description="Helical" evidence="10">
    <location>
        <begin position="103"/>
        <end position="124"/>
    </location>
</feature>
<evidence type="ECO:0000256" key="4">
    <source>
        <dbReference type="ARBA" id="ARBA00022692"/>
    </source>
</evidence>
<reference evidence="12 13" key="1">
    <citation type="journal article" date="2023" name="G3 (Bethesda)">
        <title>A haplotype-resolved chromosome-scale genome for Quercus rubra L. provides insights into the genetics of adaptive traits for red oak species.</title>
        <authorList>
            <person name="Kapoor B."/>
            <person name="Jenkins J."/>
            <person name="Schmutz J."/>
            <person name="Zhebentyayeva T."/>
            <person name="Kuelheim C."/>
            <person name="Coggeshall M."/>
            <person name="Heim C."/>
            <person name="Lasky J.R."/>
            <person name="Leites L."/>
            <person name="Islam-Faridi N."/>
            <person name="Romero-Severson J."/>
            <person name="DeLeo V.L."/>
            <person name="Lucas S.M."/>
            <person name="Lazic D."/>
            <person name="Gailing O."/>
            <person name="Carlson J."/>
            <person name="Staton M."/>
        </authorList>
    </citation>
    <scope>NUCLEOTIDE SEQUENCE [LARGE SCALE GENOMIC DNA]</scope>
    <source>
        <strain evidence="12">Pseudo-F2</strain>
    </source>
</reference>
<evidence type="ECO:0000313" key="13">
    <source>
        <dbReference type="Proteomes" id="UP001324115"/>
    </source>
</evidence>
<keyword evidence="13" id="KW-1185">Reference proteome</keyword>
<keyword evidence="8" id="KW-1071">Ligand-gated ion channel</keyword>
<accession>A0AAN7EG66</accession>
<keyword evidence="9" id="KW-0407">Ion channel</keyword>
<evidence type="ECO:0000256" key="1">
    <source>
        <dbReference type="ARBA" id="ARBA00004141"/>
    </source>
</evidence>
<dbReference type="PANTHER" id="PTHR45651:SF68">
    <property type="entry name" value="ION TRANSPORT DOMAIN-CONTAINING PROTEIN"/>
    <property type="match status" value="1"/>
</dbReference>
<dbReference type="Gene3D" id="2.60.120.10">
    <property type="entry name" value="Jelly Rolls"/>
    <property type="match status" value="1"/>
</dbReference>
<keyword evidence="6" id="KW-0406">Ion transport</keyword>
<feature type="domain" description="Cyclic nucleotide-binding" evidence="11">
    <location>
        <begin position="462"/>
        <end position="536"/>
    </location>
</feature>
<dbReference type="Pfam" id="PF00520">
    <property type="entry name" value="Ion_trans"/>
    <property type="match status" value="1"/>
</dbReference>
<dbReference type="InterPro" id="IPR000595">
    <property type="entry name" value="cNMP-bd_dom"/>
</dbReference>
<gene>
    <name evidence="12" type="ORF">RGQ29_029912</name>
</gene>
<evidence type="ECO:0000256" key="7">
    <source>
        <dbReference type="ARBA" id="ARBA00023136"/>
    </source>
</evidence>
<dbReference type="SUPFAM" id="SSF81324">
    <property type="entry name" value="Voltage-gated potassium channels"/>
    <property type="match status" value="1"/>
</dbReference>